<evidence type="ECO:0000259" key="14">
    <source>
        <dbReference type="SMART" id="SM00082"/>
    </source>
</evidence>
<keyword evidence="2" id="KW-0433">Leucine-rich repeat</keyword>
<protein>
    <submittedName>
        <fullName evidence="17">Glycoprotein IX platelet L homeolog precursor</fullName>
    </submittedName>
    <submittedName>
        <fullName evidence="15">MGC84690 protein</fullName>
    </submittedName>
</protein>
<keyword evidence="6" id="KW-0130">Cell adhesion</keyword>
<dbReference type="AGR" id="Xenbase:XB-GENE-6253984"/>
<keyword evidence="4" id="KW-0356">Hemostasis</keyword>
<dbReference type="EMBL" id="BC080112">
    <property type="protein sequence ID" value="AAH80112.1"/>
    <property type="molecule type" value="mRNA"/>
</dbReference>
<dbReference type="Pfam" id="PF01462">
    <property type="entry name" value="LRRNT"/>
    <property type="match status" value="1"/>
</dbReference>
<dbReference type="GO" id="GO:0016020">
    <property type="term" value="C:membrane"/>
    <property type="evidence" value="ECO:0007669"/>
    <property type="project" value="UniProtKB-SubCell"/>
</dbReference>
<evidence type="ECO:0000313" key="17">
    <source>
        <dbReference type="RefSeq" id="NP_001087568.1"/>
    </source>
</evidence>
<keyword evidence="9 11" id="KW-0472">Membrane</keyword>
<keyword evidence="3 11" id="KW-0812">Transmembrane</keyword>
<dbReference type="SMART" id="SM00013">
    <property type="entry name" value="LRRNT"/>
    <property type="match status" value="1"/>
</dbReference>
<feature type="chain" id="PRO_5033206934" evidence="12 17">
    <location>
        <begin position="20"/>
        <end position="201"/>
    </location>
</feature>
<comment type="subcellular location">
    <subcellularLocation>
        <location evidence="1">Membrane</location>
        <topology evidence="1">Single-pass type I membrane protein</topology>
    </subcellularLocation>
</comment>
<evidence type="ECO:0000256" key="10">
    <source>
        <dbReference type="ARBA" id="ARBA00023157"/>
    </source>
</evidence>
<evidence type="ECO:0000259" key="13">
    <source>
        <dbReference type="SMART" id="SM00013"/>
    </source>
</evidence>
<organism evidence="15">
    <name type="scientific">Xenopus laevis</name>
    <name type="common">African clawed frog</name>
    <dbReference type="NCBI Taxonomy" id="8355"/>
    <lineage>
        <taxon>Eukaryota</taxon>
        <taxon>Metazoa</taxon>
        <taxon>Chordata</taxon>
        <taxon>Craniata</taxon>
        <taxon>Vertebrata</taxon>
        <taxon>Euteleostomi</taxon>
        <taxon>Amphibia</taxon>
        <taxon>Batrachia</taxon>
        <taxon>Anura</taxon>
        <taxon>Pipoidea</taxon>
        <taxon>Pipidae</taxon>
        <taxon>Xenopodinae</taxon>
        <taxon>Xenopus</taxon>
        <taxon>Xenopus</taxon>
    </lineage>
</organism>
<evidence type="ECO:0000256" key="2">
    <source>
        <dbReference type="ARBA" id="ARBA00022614"/>
    </source>
</evidence>
<evidence type="ECO:0000256" key="9">
    <source>
        <dbReference type="ARBA" id="ARBA00023136"/>
    </source>
</evidence>
<dbReference type="Gene3D" id="3.80.10.10">
    <property type="entry name" value="Ribonuclease Inhibitor"/>
    <property type="match status" value="1"/>
</dbReference>
<evidence type="ECO:0000256" key="8">
    <source>
        <dbReference type="ARBA" id="ARBA00023084"/>
    </source>
</evidence>
<reference evidence="17" key="1">
    <citation type="journal article" date="2002" name="Dev. Dyn.">
        <title>Genetic and genomic tools for Xenopus research: The NIH Xenopus initiative.</title>
        <authorList>
            <person name="Klein S.L."/>
            <person name="Strausberg R.L."/>
            <person name="Wagner L."/>
            <person name="Pontius J."/>
            <person name="Clifton S.W."/>
            <person name="Richardson P."/>
        </authorList>
    </citation>
    <scope>NUCLEOTIDE SEQUENCE</scope>
</reference>
<dbReference type="PANTHER" id="PTHR22650:SF6">
    <property type="entry name" value="PLATELET GLYCOPROTEIN IX"/>
    <property type="match status" value="1"/>
</dbReference>
<dbReference type="InterPro" id="IPR000483">
    <property type="entry name" value="Cys-rich_flank_reg_C"/>
</dbReference>
<evidence type="ECO:0000256" key="6">
    <source>
        <dbReference type="ARBA" id="ARBA00022889"/>
    </source>
</evidence>
<evidence type="ECO:0000313" key="18">
    <source>
        <dbReference type="Xenbase" id="XB-GENE-6253984"/>
    </source>
</evidence>
<keyword evidence="10" id="KW-1015">Disulfide bond</keyword>
<feature type="domain" description="LRRCT" evidence="14">
    <location>
        <begin position="86"/>
        <end position="138"/>
    </location>
</feature>
<evidence type="ECO:0000313" key="16">
    <source>
        <dbReference type="Proteomes" id="UP000186698"/>
    </source>
</evidence>
<feature type="transmembrane region" description="Helical" evidence="11">
    <location>
        <begin position="153"/>
        <end position="172"/>
    </location>
</feature>
<dbReference type="Proteomes" id="UP000186698">
    <property type="component" value="Chromosome 4L"/>
</dbReference>
<evidence type="ECO:0000256" key="12">
    <source>
        <dbReference type="SAM" id="SignalP"/>
    </source>
</evidence>
<evidence type="ECO:0000313" key="15">
    <source>
        <dbReference type="EMBL" id="AAH80112.1"/>
    </source>
</evidence>
<dbReference type="SMART" id="SM00082">
    <property type="entry name" value="LRRCT"/>
    <property type="match status" value="1"/>
</dbReference>
<dbReference type="GO" id="GO:0007155">
    <property type="term" value="P:cell adhesion"/>
    <property type="evidence" value="ECO:0007669"/>
    <property type="project" value="UniProtKB-KW"/>
</dbReference>
<dbReference type="SUPFAM" id="SSF52058">
    <property type="entry name" value="L domain-like"/>
    <property type="match status" value="1"/>
</dbReference>
<evidence type="ECO:0000256" key="11">
    <source>
        <dbReference type="SAM" id="Phobius"/>
    </source>
</evidence>
<sequence>MTTRVGFVLLAMCISGSVGQCPHSCICTAIEWKGLTVNCSFRQLTEVPPLPYNTIRLFLQNNSLTRVSAGTLDRLLNLQEVDISHNPWSCDCDIWYLKVWLESQTLVRNSPHVQCSAPPSLSRTPLYHLSGNQLSDCRTLRPIKCHQFFVRDLFLIGPSLLILLIFTCFLIITKRLACRVAINSSRNIRRLTSAKNVLKSK</sequence>
<keyword evidence="16" id="KW-1185">Reference proteome</keyword>
<dbReference type="GeneID" id="447392"/>
<dbReference type="InterPro" id="IPR000372">
    <property type="entry name" value="LRRNT"/>
</dbReference>
<dbReference type="GO" id="GO:0007596">
    <property type="term" value="P:blood coagulation"/>
    <property type="evidence" value="ECO:0007669"/>
    <property type="project" value="UniProtKB-KW"/>
</dbReference>
<accession>Q68ET8</accession>
<dbReference type="InterPro" id="IPR052313">
    <property type="entry name" value="GPIb-IX-V_Complex"/>
</dbReference>
<dbReference type="PANTHER" id="PTHR22650">
    <property type="entry name" value="GLYCOPROTEIN IB BETA"/>
    <property type="match status" value="1"/>
</dbReference>
<dbReference type="RefSeq" id="NP_001087568.1">
    <property type="nucleotide sequence ID" value="NM_001094099.1"/>
</dbReference>
<feature type="domain" description="LRRNT" evidence="13">
    <location>
        <begin position="20"/>
        <end position="56"/>
    </location>
</feature>
<feature type="signal peptide" evidence="12">
    <location>
        <begin position="1"/>
        <end position="19"/>
    </location>
</feature>
<dbReference type="Bgee" id="447392">
    <property type="expression patterns" value="Expressed in spleen and 8 other cell types or tissues"/>
</dbReference>
<name>Q68ET8_XENLA</name>
<evidence type="ECO:0000256" key="4">
    <source>
        <dbReference type="ARBA" id="ARBA00022696"/>
    </source>
</evidence>
<evidence type="ECO:0000256" key="1">
    <source>
        <dbReference type="ARBA" id="ARBA00004479"/>
    </source>
</evidence>
<dbReference type="CTD" id="447392"/>
<evidence type="ECO:0000256" key="7">
    <source>
        <dbReference type="ARBA" id="ARBA00022989"/>
    </source>
</evidence>
<dbReference type="InterPro" id="IPR032675">
    <property type="entry name" value="LRR_dom_sf"/>
</dbReference>
<keyword evidence="8" id="KW-0094">Blood coagulation</keyword>
<evidence type="ECO:0000256" key="3">
    <source>
        <dbReference type="ARBA" id="ARBA00022692"/>
    </source>
</evidence>
<evidence type="ECO:0000256" key="5">
    <source>
        <dbReference type="ARBA" id="ARBA00022729"/>
    </source>
</evidence>
<gene>
    <name evidence="17 18" type="primary">gp9.L</name>
    <name evidence="17" type="synonym">cd42a</name>
    <name evidence="17" type="synonym">gp9</name>
    <name evidence="17" type="synonym">gpix</name>
    <name evidence="15" type="synonym">MGC84690</name>
</gene>
<proteinExistence type="evidence at transcript level"/>
<reference evidence="15" key="2">
    <citation type="submission" date="2004-08" db="EMBL/GenBank/DDBJ databases">
        <authorList>
            <consortium name="NIH - Xenopus Gene Collection (XGC) project"/>
        </authorList>
    </citation>
    <scope>NUCLEOTIDE SEQUENCE [LARGE SCALE MRNA]</scope>
    <source>
        <tissue evidence="15">Eye</tissue>
    </source>
</reference>
<dbReference type="KEGG" id="xla:447392"/>
<dbReference type="Xenbase" id="XB-GENE-6253984">
    <property type="gene designation" value="gp9.L"/>
</dbReference>
<dbReference type="DNASU" id="447392"/>
<reference evidence="17" key="3">
    <citation type="submission" date="2025-04" db="UniProtKB">
        <authorList>
            <consortium name="RefSeq"/>
        </authorList>
    </citation>
    <scope>IDENTIFICATION</scope>
</reference>
<keyword evidence="7 11" id="KW-1133">Transmembrane helix</keyword>
<dbReference type="OrthoDB" id="72369at2759"/>
<keyword evidence="5 12" id="KW-0732">Signal</keyword>
<dbReference type="AlphaFoldDB" id="Q68ET8"/>